<dbReference type="SUPFAM" id="SSF46689">
    <property type="entry name" value="Homeodomain-like"/>
    <property type="match status" value="1"/>
</dbReference>
<dbReference type="InterPro" id="IPR009057">
    <property type="entry name" value="Homeodomain-like_sf"/>
</dbReference>
<dbReference type="PRINTS" id="PR00455">
    <property type="entry name" value="HTHTETR"/>
</dbReference>
<dbReference type="InterPro" id="IPR050624">
    <property type="entry name" value="HTH-type_Tx_Regulator"/>
</dbReference>
<evidence type="ECO:0000313" key="4">
    <source>
        <dbReference type="EMBL" id="AEW00724.1"/>
    </source>
</evidence>
<evidence type="ECO:0000256" key="2">
    <source>
        <dbReference type="PROSITE-ProRule" id="PRU00335"/>
    </source>
</evidence>
<accession>G8TIA7</accession>
<dbReference type="Pfam" id="PF00440">
    <property type="entry name" value="TetR_N"/>
    <property type="match status" value="1"/>
</dbReference>
<evidence type="ECO:0000259" key="3">
    <source>
        <dbReference type="PROSITE" id="PS50977"/>
    </source>
</evidence>
<evidence type="ECO:0000313" key="5">
    <source>
        <dbReference type="Proteomes" id="UP000005438"/>
    </source>
</evidence>
<dbReference type="GO" id="GO:0003677">
    <property type="term" value="F:DNA binding"/>
    <property type="evidence" value="ECO:0007669"/>
    <property type="project" value="UniProtKB-UniRule"/>
</dbReference>
<dbReference type="Gene3D" id="1.10.357.10">
    <property type="entry name" value="Tetracycline Repressor, domain 2"/>
    <property type="match status" value="1"/>
</dbReference>
<dbReference type="EMBL" id="CP003178">
    <property type="protein sequence ID" value="AEW00724.1"/>
    <property type="molecule type" value="Genomic_DNA"/>
</dbReference>
<dbReference type="STRING" id="700598.Niako_4465"/>
<dbReference type="PROSITE" id="PS50977">
    <property type="entry name" value="HTH_TETR_2"/>
    <property type="match status" value="1"/>
</dbReference>
<dbReference type="AlphaFoldDB" id="G8TIA7"/>
<dbReference type="Proteomes" id="UP000005438">
    <property type="component" value="Chromosome"/>
</dbReference>
<gene>
    <name evidence="4" type="ordered locus">Niako_4465</name>
</gene>
<dbReference type="InterPro" id="IPR001647">
    <property type="entry name" value="HTH_TetR"/>
</dbReference>
<feature type="domain" description="HTH tetR-type" evidence="3">
    <location>
        <begin position="15"/>
        <end position="75"/>
    </location>
</feature>
<reference evidence="4 5" key="1">
    <citation type="submission" date="2011-12" db="EMBL/GenBank/DDBJ databases">
        <title>The complete genome of Niastella koreensis GR20-10.</title>
        <authorList>
            <consortium name="US DOE Joint Genome Institute (JGI-PGF)"/>
            <person name="Lucas S."/>
            <person name="Han J."/>
            <person name="Lapidus A."/>
            <person name="Bruce D."/>
            <person name="Goodwin L."/>
            <person name="Pitluck S."/>
            <person name="Peters L."/>
            <person name="Kyrpides N."/>
            <person name="Mavromatis K."/>
            <person name="Ivanova N."/>
            <person name="Mikhailova N."/>
            <person name="Davenport K."/>
            <person name="Saunders E."/>
            <person name="Detter J.C."/>
            <person name="Tapia R."/>
            <person name="Han C."/>
            <person name="Land M."/>
            <person name="Hauser L."/>
            <person name="Markowitz V."/>
            <person name="Cheng J.-F."/>
            <person name="Hugenholtz P."/>
            <person name="Woyke T."/>
            <person name="Wu D."/>
            <person name="Tindall B."/>
            <person name="Pomrenke H."/>
            <person name="Brambilla E."/>
            <person name="Klenk H.-P."/>
            <person name="Eisen J.A."/>
        </authorList>
    </citation>
    <scope>NUCLEOTIDE SEQUENCE [LARGE SCALE GENOMIC DNA]</scope>
    <source>
        <strain evidence="5">DSM 17620 / KACC 11465 / NBRC 106392 / GR20-10</strain>
    </source>
</reference>
<dbReference type="eggNOG" id="COG1309">
    <property type="taxonomic scope" value="Bacteria"/>
</dbReference>
<keyword evidence="1 2" id="KW-0238">DNA-binding</keyword>
<feature type="DNA-binding region" description="H-T-H motif" evidence="2">
    <location>
        <begin position="38"/>
        <end position="57"/>
    </location>
</feature>
<sequence>MNIHLSLLPMRTRDTNKENSIRKQAIEMVVKEGLDGFSMQKLAKAAGVSPATLYIYYKDRDDLINQIATEISLRLMESSLQGIHPKMSFADGMEIQWKNRLKFYMENMQEIEFVEQIRYSPLYETIRQVIRQKFGDVLGAFVMNAINRGELVPLPFEVYWAVAFAPLYQLIKFHSQGRSHANDEFTISTEMVDMTLKLVLKALKP</sequence>
<evidence type="ECO:0000256" key="1">
    <source>
        <dbReference type="ARBA" id="ARBA00023125"/>
    </source>
</evidence>
<proteinExistence type="predicted"/>
<dbReference type="PANTHER" id="PTHR43479:SF11">
    <property type="entry name" value="ACREF_ENVCD OPERON REPRESSOR-RELATED"/>
    <property type="match status" value="1"/>
</dbReference>
<dbReference type="HOGENOM" id="CLU_069356_12_9_10"/>
<dbReference type="KEGG" id="nko:Niako_4465"/>
<protein>
    <submittedName>
        <fullName evidence="4">Regulatory protein TetR</fullName>
    </submittedName>
</protein>
<name>G8TIA7_NIAKG</name>
<dbReference type="PANTHER" id="PTHR43479">
    <property type="entry name" value="ACREF/ENVCD OPERON REPRESSOR-RELATED"/>
    <property type="match status" value="1"/>
</dbReference>
<organism evidence="4 5">
    <name type="scientific">Niastella koreensis (strain DSM 17620 / KACC 11465 / NBRC 106392 / GR20-10)</name>
    <dbReference type="NCBI Taxonomy" id="700598"/>
    <lineage>
        <taxon>Bacteria</taxon>
        <taxon>Pseudomonadati</taxon>
        <taxon>Bacteroidota</taxon>
        <taxon>Chitinophagia</taxon>
        <taxon>Chitinophagales</taxon>
        <taxon>Chitinophagaceae</taxon>
        <taxon>Niastella</taxon>
    </lineage>
</organism>